<dbReference type="AlphaFoldDB" id="A0A9D6Z1Y6"/>
<gene>
    <name evidence="2" type="ORF">HY912_01735</name>
</gene>
<sequence>MSKSKQAKTGLIHKRQKGKKEDTPEAPVPSTSISEEATRQKLKKLDEFMEGVLQKAGPEFLDEFKQVEGE</sequence>
<dbReference type="Proteomes" id="UP000807825">
    <property type="component" value="Unassembled WGS sequence"/>
</dbReference>
<comment type="caution">
    <text evidence="2">The sequence shown here is derived from an EMBL/GenBank/DDBJ whole genome shotgun (WGS) entry which is preliminary data.</text>
</comment>
<evidence type="ECO:0000313" key="2">
    <source>
        <dbReference type="EMBL" id="MBI5248190.1"/>
    </source>
</evidence>
<protein>
    <submittedName>
        <fullName evidence="2">Uncharacterized protein</fullName>
    </submittedName>
</protein>
<accession>A0A9D6Z1Y6</accession>
<proteinExistence type="predicted"/>
<dbReference type="EMBL" id="JACRDE010000050">
    <property type="protein sequence ID" value="MBI5248190.1"/>
    <property type="molecule type" value="Genomic_DNA"/>
</dbReference>
<name>A0A9D6Z1Y6_9BACT</name>
<evidence type="ECO:0000313" key="3">
    <source>
        <dbReference type="Proteomes" id="UP000807825"/>
    </source>
</evidence>
<evidence type="ECO:0000256" key="1">
    <source>
        <dbReference type="SAM" id="MobiDB-lite"/>
    </source>
</evidence>
<organism evidence="2 3">
    <name type="scientific">Desulfomonile tiedjei</name>
    <dbReference type="NCBI Taxonomy" id="2358"/>
    <lineage>
        <taxon>Bacteria</taxon>
        <taxon>Pseudomonadati</taxon>
        <taxon>Thermodesulfobacteriota</taxon>
        <taxon>Desulfomonilia</taxon>
        <taxon>Desulfomonilales</taxon>
        <taxon>Desulfomonilaceae</taxon>
        <taxon>Desulfomonile</taxon>
    </lineage>
</organism>
<reference evidence="2" key="1">
    <citation type="submission" date="2020-07" db="EMBL/GenBank/DDBJ databases">
        <title>Huge and variable diversity of episymbiotic CPR bacteria and DPANN archaea in groundwater ecosystems.</title>
        <authorList>
            <person name="He C.Y."/>
            <person name="Keren R."/>
            <person name="Whittaker M."/>
            <person name="Farag I.F."/>
            <person name="Doudna J."/>
            <person name="Cate J.H.D."/>
            <person name="Banfield J.F."/>
        </authorList>
    </citation>
    <scope>NUCLEOTIDE SEQUENCE</scope>
    <source>
        <strain evidence="2">NC_groundwater_1664_Pr3_B-0.1um_52_9</strain>
    </source>
</reference>
<feature type="region of interest" description="Disordered" evidence="1">
    <location>
        <begin position="1"/>
        <end position="38"/>
    </location>
</feature>